<evidence type="ECO:0000256" key="4">
    <source>
        <dbReference type="ARBA" id="ARBA00022840"/>
    </source>
</evidence>
<keyword evidence="2" id="KW-0813">Transport</keyword>
<accession>A0ABY9USP7</accession>
<dbReference type="SMART" id="SM00382">
    <property type="entry name" value="AAA"/>
    <property type="match status" value="1"/>
</dbReference>
<keyword evidence="4 7" id="KW-0067">ATP-binding</keyword>
<gene>
    <name evidence="7" type="ORF">PS467_09195</name>
</gene>
<name>A0ABY9USP7_9ACTN</name>
<evidence type="ECO:0000313" key="8">
    <source>
        <dbReference type="Proteomes" id="UP001305606"/>
    </source>
</evidence>
<evidence type="ECO:0000256" key="3">
    <source>
        <dbReference type="ARBA" id="ARBA00022741"/>
    </source>
</evidence>
<evidence type="ECO:0000259" key="6">
    <source>
        <dbReference type="PROSITE" id="PS50893"/>
    </source>
</evidence>
<dbReference type="InterPro" id="IPR050763">
    <property type="entry name" value="ABC_transporter_ATP-binding"/>
</dbReference>
<dbReference type="InterPro" id="IPR017871">
    <property type="entry name" value="ABC_transporter-like_CS"/>
</dbReference>
<proteinExistence type="predicted"/>
<keyword evidence="3" id="KW-0547">Nucleotide-binding</keyword>
<dbReference type="Pfam" id="PF00005">
    <property type="entry name" value="ABC_tran"/>
    <property type="match status" value="1"/>
</dbReference>
<dbReference type="InterPro" id="IPR003593">
    <property type="entry name" value="AAA+_ATPase"/>
</dbReference>
<protein>
    <submittedName>
        <fullName evidence="7">ABC transporter ATP-binding protein</fullName>
    </submittedName>
</protein>
<dbReference type="PROSITE" id="PS50893">
    <property type="entry name" value="ABC_TRANSPORTER_2"/>
    <property type="match status" value="1"/>
</dbReference>
<sequence length="310" mass="34519">MPVNAYEVRGLTKVYAGRKQPANIDVSLDIRSAELFCLLGNNGSGKSTLIRQLACLVKPSAGRIFFFGKDAVRHAQEVHERAGYMPQTGFSLGHLTVSEAVYFSGRLRGLTRRDARRDRDEIVERFGMGRVVKDVSQRLSGGQRRLVQFALCIAGRPDVVILDEPTNDLDAGRRRLIWDVCADLKHDTGSTIVLVTHDVAEAERVIDRVAIMREGRVAGVGTPAELRRNVEERLCVRVMAEARPASTWEWSEPERGSWLTYVHPCELPDFMASLTPEQLGNVRVEPVGLRYLVNKWQAADQGRVLGGVVS</sequence>
<dbReference type="Gene3D" id="3.40.50.300">
    <property type="entry name" value="P-loop containing nucleotide triphosphate hydrolases"/>
    <property type="match status" value="1"/>
</dbReference>
<dbReference type="PROSITE" id="PS00211">
    <property type="entry name" value="ABC_TRANSPORTER_1"/>
    <property type="match status" value="1"/>
</dbReference>
<feature type="domain" description="ABC transporter" evidence="6">
    <location>
        <begin position="6"/>
        <end position="239"/>
    </location>
</feature>
<dbReference type="RefSeq" id="WP_311034846.1">
    <property type="nucleotide sequence ID" value="NZ_CP117522.1"/>
</dbReference>
<comment type="subcellular location">
    <subcellularLocation>
        <location evidence="1">Cell membrane</location>
        <topology evidence="1">Peripheral membrane protein</topology>
    </subcellularLocation>
</comment>
<dbReference type="SUPFAM" id="SSF52540">
    <property type="entry name" value="P-loop containing nucleoside triphosphate hydrolases"/>
    <property type="match status" value="1"/>
</dbReference>
<reference evidence="7 8" key="1">
    <citation type="submission" date="2023-02" db="EMBL/GenBank/DDBJ databases">
        <title>Streptomyces sp. SCA4-21 with antifungal activity against Fusarium oxysporum f. sp. cubense, Streptomyces sp. SCA2-17 with antifungal activity against Fusarium oxysporum f. sp. cubense.</title>
        <authorList>
            <person name="Qi D."/>
        </authorList>
    </citation>
    <scope>NUCLEOTIDE SEQUENCE [LARGE SCALE GENOMIC DNA]</scope>
    <source>
        <strain evidence="7 8">SCA4-21</strain>
    </source>
</reference>
<dbReference type="InterPro" id="IPR003439">
    <property type="entry name" value="ABC_transporter-like_ATP-bd"/>
</dbReference>
<evidence type="ECO:0000256" key="2">
    <source>
        <dbReference type="ARBA" id="ARBA00022448"/>
    </source>
</evidence>
<evidence type="ECO:0000256" key="1">
    <source>
        <dbReference type="ARBA" id="ARBA00004202"/>
    </source>
</evidence>
<organism evidence="7 8">
    <name type="scientific">Streptomyces luomodiensis</name>
    <dbReference type="NCBI Taxonomy" id="3026192"/>
    <lineage>
        <taxon>Bacteria</taxon>
        <taxon>Bacillati</taxon>
        <taxon>Actinomycetota</taxon>
        <taxon>Actinomycetes</taxon>
        <taxon>Kitasatosporales</taxon>
        <taxon>Streptomycetaceae</taxon>
        <taxon>Streptomyces</taxon>
    </lineage>
</organism>
<dbReference type="GO" id="GO:0005524">
    <property type="term" value="F:ATP binding"/>
    <property type="evidence" value="ECO:0007669"/>
    <property type="project" value="UniProtKB-KW"/>
</dbReference>
<evidence type="ECO:0000313" key="7">
    <source>
        <dbReference type="EMBL" id="WNE95506.1"/>
    </source>
</evidence>
<keyword evidence="5" id="KW-0046">Antibiotic resistance</keyword>
<dbReference type="InterPro" id="IPR027417">
    <property type="entry name" value="P-loop_NTPase"/>
</dbReference>
<dbReference type="Proteomes" id="UP001305606">
    <property type="component" value="Chromosome"/>
</dbReference>
<keyword evidence="8" id="KW-1185">Reference proteome</keyword>
<evidence type="ECO:0000256" key="5">
    <source>
        <dbReference type="ARBA" id="ARBA00023251"/>
    </source>
</evidence>
<dbReference type="PANTHER" id="PTHR42711">
    <property type="entry name" value="ABC TRANSPORTER ATP-BINDING PROTEIN"/>
    <property type="match status" value="1"/>
</dbReference>
<dbReference type="EMBL" id="CP117522">
    <property type="protein sequence ID" value="WNE95506.1"/>
    <property type="molecule type" value="Genomic_DNA"/>
</dbReference>
<dbReference type="PANTHER" id="PTHR42711:SF19">
    <property type="entry name" value="DOXORUBICIN RESISTANCE ATP-BINDING PROTEIN DRRA"/>
    <property type="match status" value="1"/>
</dbReference>